<dbReference type="Gene3D" id="3.30.1180.20">
    <property type="entry name" value="Dihydroxyacetone kinase, domain 2"/>
    <property type="match status" value="1"/>
</dbReference>
<dbReference type="GO" id="GO:0005829">
    <property type="term" value="C:cytosol"/>
    <property type="evidence" value="ECO:0007669"/>
    <property type="project" value="TreeGrafter"/>
</dbReference>
<dbReference type="PANTHER" id="PTHR28629:SF14">
    <property type="entry name" value="DIHYDROXYACETONE KINASE 1"/>
    <property type="match status" value="1"/>
</dbReference>
<feature type="domain" description="DhaL" evidence="14">
    <location>
        <begin position="411"/>
        <end position="618"/>
    </location>
</feature>
<dbReference type="STRING" id="2020962.A0A2N1JB77"/>
<accession>A0A2N1JB77</accession>
<evidence type="ECO:0008006" key="18">
    <source>
        <dbReference type="Google" id="ProtNLM"/>
    </source>
</evidence>
<dbReference type="Pfam" id="PF02733">
    <property type="entry name" value="Dak1"/>
    <property type="match status" value="1"/>
</dbReference>
<evidence type="ECO:0000256" key="3">
    <source>
        <dbReference type="ARBA" id="ARBA00008757"/>
    </source>
</evidence>
<evidence type="ECO:0000256" key="12">
    <source>
        <dbReference type="PIRSR" id="PIRSR612734-2"/>
    </source>
</evidence>
<feature type="binding site" evidence="12">
    <location>
        <begin position="54"/>
        <end position="57"/>
    </location>
    <ligand>
        <name>substrate</name>
    </ligand>
</feature>
<evidence type="ECO:0000313" key="16">
    <source>
        <dbReference type="EMBL" id="PKI83794.1"/>
    </source>
</evidence>
<keyword evidence="7" id="KW-0319">Glycerol metabolism</keyword>
<dbReference type="Proteomes" id="UP000232875">
    <property type="component" value="Unassembled WGS sequence"/>
</dbReference>
<feature type="binding site" evidence="12">
    <location>
        <position position="110"/>
    </location>
    <ligand>
        <name>substrate</name>
    </ligand>
</feature>
<dbReference type="SUPFAM" id="SSF101473">
    <property type="entry name" value="DhaL-like"/>
    <property type="match status" value="1"/>
</dbReference>
<evidence type="ECO:0000256" key="2">
    <source>
        <dbReference type="ARBA" id="ARBA00004778"/>
    </source>
</evidence>
<feature type="compositionally biased region" description="Basic and acidic residues" evidence="13">
    <location>
        <begin position="376"/>
        <end position="386"/>
    </location>
</feature>
<dbReference type="GO" id="GO:0004371">
    <property type="term" value="F:glycerone kinase activity"/>
    <property type="evidence" value="ECO:0007669"/>
    <property type="project" value="UniProtKB-EC"/>
</dbReference>
<comment type="catalytic activity">
    <reaction evidence="9">
        <text>D-glyceraldehyde + ATP = D-glyceraldehyde 3-phosphate + ADP + H(+)</text>
        <dbReference type="Rhea" id="RHEA:13941"/>
        <dbReference type="ChEBI" id="CHEBI:15378"/>
        <dbReference type="ChEBI" id="CHEBI:17378"/>
        <dbReference type="ChEBI" id="CHEBI:30616"/>
        <dbReference type="ChEBI" id="CHEBI:59776"/>
        <dbReference type="ChEBI" id="CHEBI:456216"/>
        <dbReference type="EC" id="2.7.1.28"/>
    </reaction>
</comment>
<dbReference type="Gene3D" id="3.40.50.10440">
    <property type="entry name" value="Dihydroxyacetone kinase, domain 1"/>
    <property type="match status" value="1"/>
</dbReference>
<feature type="region of interest" description="Disordered" evidence="13">
    <location>
        <begin position="366"/>
        <end position="405"/>
    </location>
</feature>
<evidence type="ECO:0000256" key="5">
    <source>
        <dbReference type="ARBA" id="ARBA00022741"/>
    </source>
</evidence>
<evidence type="ECO:0000256" key="7">
    <source>
        <dbReference type="ARBA" id="ARBA00022798"/>
    </source>
</evidence>
<keyword evidence="5" id="KW-0547">Nucleotide-binding</keyword>
<sequence>MSTKHIYEVSNGLVEKAVYGAAASNPSLRVFSPHRVVYDASHALDKVGIIAGGGAGHEPTFTGYVGRGMLTTAVSGDVFASPSAAAISSGVDLTPTEKGLVVIVNNYTGDRLHFGLAAEKARTVFKQEKKGKEVEMVVVGDDVSVGREKGGLVGRRGLTGVAFVCKALGAAAEADWETKKLGEFGRVMVDNIVTCGSSLDHCHVPGREKGDEERGALGPNAIEIGMGIHNEPGVQHIDDKPSSEDLLKHMLKLLLDQNDKDRAYVKFEKSDDPVLVINNLGGMSELELFAIAADVKRLLQSEWGLKPVRVYVGTYITSLNAPGFNITLINHKRIQSATGSDLLSLLAAPADAAGWVGVQNGWSDKASQSSLDDDLQESKERLEAKHKSGFSVSGSATSGARAENGPTCDAAQMGKALQSACEAVIEMEPTLTKYDTIVGDGDAGETLRGCGEAVLAALKENKIPLQRPTAALLGLDDVLESNMGGTSGALYALFFTGLVQGLLSSTKDSSEAASVKHWGVAAMSALENLGNYTPARPGDRTLVDALDPFCRTLDEEGKKGTAAVPAVQAAVKAAKDGAERTRDMTARLGRATYVGETKEKVPDPGAWGVWALVEGLLKSLE</sequence>
<dbReference type="FunFam" id="3.40.50.10440:FF:000001">
    <property type="entry name" value="Dihydroxyacetone kinase, DhaK subunit"/>
    <property type="match status" value="1"/>
</dbReference>
<protein>
    <recommendedName>
        <fullName evidence="18">Dak1p</fullName>
    </recommendedName>
</protein>
<gene>
    <name evidence="16" type="ORF">MVES_001896</name>
</gene>
<evidence type="ECO:0000256" key="9">
    <source>
        <dbReference type="ARBA" id="ARBA00047974"/>
    </source>
</evidence>
<dbReference type="FunFam" id="1.25.40.340:FF:000001">
    <property type="entry name" value="Dihydroxyacetone kinase 1"/>
    <property type="match status" value="1"/>
</dbReference>
<keyword evidence="4" id="KW-0808">Transferase</keyword>
<dbReference type="PROSITE" id="PS51480">
    <property type="entry name" value="DHAL"/>
    <property type="match status" value="1"/>
</dbReference>
<comment type="function">
    <text evidence="1">Catalyzes both the phosphorylation of dihydroxyacetone and of glyceraldehyde.</text>
</comment>
<dbReference type="InterPro" id="IPR050861">
    <property type="entry name" value="Dihydroxyacetone_Kinase"/>
</dbReference>
<dbReference type="InterPro" id="IPR004007">
    <property type="entry name" value="DhaL_dom"/>
</dbReference>
<dbReference type="NCBIfam" id="TIGR02361">
    <property type="entry name" value="dak_ATP"/>
    <property type="match status" value="1"/>
</dbReference>
<dbReference type="GO" id="GO:0019588">
    <property type="term" value="P:anaerobic glycerol catabolic process"/>
    <property type="evidence" value="ECO:0007669"/>
    <property type="project" value="UniProtKB-UniPathway"/>
</dbReference>
<name>A0A2N1JB77_9BASI</name>
<feature type="domain" description="DhaK" evidence="15">
    <location>
        <begin position="9"/>
        <end position="355"/>
    </location>
</feature>
<dbReference type="SMART" id="SM01120">
    <property type="entry name" value="Dak2"/>
    <property type="match status" value="1"/>
</dbReference>
<reference evidence="16 17" key="1">
    <citation type="submission" date="2017-10" db="EMBL/GenBank/DDBJ databases">
        <title>A novel species of cold-tolerant Malassezia isolated from bats.</title>
        <authorList>
            <person name="Lorch J.M."/>
            <person name="Palmer J.M."/>
            <person name="Vanderwolf K.J."/>
            <person name="Schmidt K.Z."/>
            <person name="Verant M.L."/>
            <person name="Weller T.J."/>
            <person name="Blehert D.S."/>
        </authorList>
    </citation>
    <scope>NUCLEOTIDE SEQUENCE [LARGE SCALE GENOMIC DNA]</scope>
    <source>
        <strain evidence="16 17">NWHC:44797-103</strain>
    </source>
</reference>
<proteinExistence type="inferred from homology"/>
<dbReference type="Gene3D" id="1.25.40.340">
    <property type="match status" value="1"/>
</dbReference>
<evidence type="ECO:0000256" key="1">
    <source>
        <dbReference type="ARBA" id="ARBA00003264"/>
    </source>
</evidence>
<dbReference type="InterPro" id="IPR012734">
    <property type="entry name" value="DhaK_ATP"/>
</dbReference>
<evidence type="ECO:0000259" key="15">
    <source>
        <dbReference type="PROSITE" id="PS51481"/>
    </source>
</evidence>
<dbReference type="FunFam" id="3.30.1180.20:FF:000001">
    <property type="entry name" value="Dihydroxyacetone kinase 1"/>
    <property type="match status" value="1"/>
</dbReference>
<dbReference type="PROSITE" id="PS51481">
    <property type="entry name" value="DHAK"/>
    <property type="match status" value="1"/>
</dbReference>
<keyword evidence="17" id="KW-1185">Reference proteome</keyword>
<evidence type="ECO:0000256" key="13">
    <source>
        <dbReference type="SAM" id="MobiDB-lite"/>
    </source>
</evidence>
<dbReference type="InterPro" id="IPR036117">
    <property type="entry name" value="DhaL_dom_sf"/>
</dbReference>
<dbReference type="GO" id="GO:0005524">
    <property type="term" value="F:ATP binding"/>
    <property type="evidence" value="ECO:0007669"/>
    <property type="project" value="UniProtKB-KW"/>
</dbReference>
<dbReference type="GO" id="GO:0050354">
    <property type="term" value="F:triokinase activity"/>
    <property type="evidence" value="ECO:0007669"/>
    <property type="project" value="UniProtKB-EC"/>
</dbReference>
<evidence type="ECO:0000256" key="8">
    <source>
        <dbReference type="ARBA" id="ARBA00022840"/>
    </source>
</evidence>
<comment type="pathway">
    <text evidence="2">Polyol metabolism; glycerol fermentation; glycerone phosphate from glycerol (oxidative route): step 2/2.</text>
</comment>
<evidence type="ECO:0000256" key="11">
    <source>
        <dbReference type="PIRSR" id="PIRSR612734-1"/>
    </source>
</evidence>
<dbReference type="EMBL" id="KZ454990">
    <property type="protein sequence ID" value="PKI83794.1"/>
    <property type="molecule type" value="Genomic_DNA"/>
</dbReference>
<dbReference type="OrthoDB" id="1724672at2759"/>
<feature type="active site" description="Tele-hemiaminal-histidine intermediate" evidence="11">
    <location>
        <position position="229"/>
    </location>
</feature>
<evidence type="ECO:0000313" key="17">
    <source>
        <dbReference type="Proteomes" id="UP000232875"/>
    </source>
</evidence>
<keyword evidence="6" id="KW-0418">Kinase</keyword>
<evidence type="ECO:0000259" key="14">
    <source>
        <dbReference type="PROSITE" id="PS51480"/>
    </source>
</evidence>
<dbReference type="InterPro" id="IPR004006">
    <property type="entry name" value="DhaK_dom"/>
</dbReference>
<dbReference type="UniPathway" id="UPA00617">
    <property type="reaction ID" value="UER00669"/>
</dbReference>
<dbReference type="AlphaFoldDB" id="A0A2N1JB77"/>
<keyword evidence="8" id="KW-0067">ATP-binding</keyword>
<comment type="similarity">
    <text evidence="3">Belongs to the dihydroxyacetone kinase (DAK) family.</text>
</comment>
<dbReference type="PANTHER" id="PTHR28629">
    <property type="entry name" value="TRIOKINASE/FMN CYCLASE"/>
    <property type="match status" value="1"/>
</dbReference>
<dbReference type="SUPFAM" id="SSF82549">
    <property type="entry name" value="DAK1/DegV-like"/>
    <property type="match status" value="1"/>
</dbReference>
<evidence type="ECO:0000256" key="4">
    <source>
        <dbReference type="ARBA" id="ARBA00022679"/>
    </source>
</evidence>
<dbReference type="Pfam" id="PF02734">
    <property type="entry name" value="Dak2"/>
    <property type="match status" value="1"/>
</dbReference>
<comment type="catalytic activity">
    <reaction evidence="10">
        <text>dihydroxyacetone + ATP = dihydroxyacetone phosphate + ADP + H(+)</text>
        <dbReference type="Rhea" id="RHEA:15773"/>
        <dbReference type="ChEBI" id="CHEBI:15378"/>
        <dbReference type="ChEBI" id="CHEBI:16016"/>
        <dbReference type="ChEBI" id="CHEBI:30616"/>
        <dbReference type="ChEBI" id="CHEBI:57642"/>
        <dbReference type="ChEBI" id="CHEBI:456216"/>
        <dbReference type="EC" id="2.7.1.29"/>
    </reaction>
</comment>
<organism evidence="16 17">
    <name type="scientific">Malassezia vespertilionis</name>
    <dbReference type="NCBI Taxonomy" id="2020962"/>
    <lineage>
        <taxon>Eukaryota</taxon>
        <taxon>Fungi</taxon>
        <taxon>Dikarya</taxon>
        <taxon>Basidiomycota</taxon>
        <taxon>Ustilaginomycotina</taxon>
        <taxon>Malasseziomycetes</taxon>
        <taxon>Malasseziales</taxon>
        <taxon>Malasseziaceae</taxon>
        <taxon>Malassezia</taxon>
    </lineage>
</organism>
<evidence type="ECO:0000256" key="6">
    <source>
        <dbReference type="ARBA" id="ARBA00022777"/>
    </source>
</evidence>
<evidence type="ECO:0000256" key="10">
    <source>
        <dbReference type="ARBA" id="ARBA00048898"/>
    </source>
</evidence>